<dbReference type="AlphaFoldDB" id="A0AA88IRD0"/>
<sequence>MRERRQRCDELARFVGRDHRWYAVQSITKTLDSIAGSRKRARAHNMICMDLFARILRDLNDNPGTSLRWLLEYVVNLNAPSPRPPDFRAALLRLLKYKALSLKSVRRAWDANRLSPSIGIAVDAQCKDVFNGKKSADEVGPVSRVILTQLQALHLSPICAGLKVAGVPTPDRSGDGGGGRYTYHNGCVRGCRSLRGRDAFYTEVDLVAHDMVTNTVALLELKTRNNDVLDDATLWRYNTQLWLTWTMFSLTYPSAAERSSAYLVIIRPGTSTVTIRSCMRPTVSKTLRDKFPWLNCLCPQVLNCLTPACVNMRVGTRLNSGSADGRRRKRSGVDPSDLCFRNMMFNQEKARVSAAVAERKSVEN</sequence>
<proteinExistence type="predicted"/>
<protein>
    <submittedName>
        <fullName evidence="1">Uncharacterized protein</fullName>
    </submittedName>
</protein>
<reference evidence="1" key="1">
    <citation type="submission" date="2023-07" db="EMBL/GenBank/DDBJ databases">
        <title>Chromosome-level Genome Assembly of Striped Snakehead (Channa striata).</title>
        <authorList>
            <person name="Liu H."/>
        </authorList>
    </citation>
    <scope>NUCLEOTIDE SEQUENCE</scope>
    <source>
        <strain evidence="1">Gz</strain>
        <tissue evidence="1">Muscle</tissue>
    </source>
</reference>
<dbReference type="Proteomes" id="UP001187415">
    <property type="component" value="Unassembled WGS sequence"/>
</dbReference>
<keyword evidence="2" id="KW-1185">Reference proteome</keyword>
<organism evidence="1 2">
    <name type="scientific">Channa striata</name>
    <name type="common">Snakehead murrel</name>
    <name type="synonym">Ophicephalus striatus</name>
    <dbReference type="NCBI Taxonomy" id="64152"/>
    <lineage>
        <taxon>Eukaryota</taxon>
        <taxon>Metazoa</taxon>
        <taxon>Chordata</taxon>
        <taxon>Craniata</taxon>
        <taxon>Vertebrata</taxon>
        <taxon>Euteleostomi</taxon>
        <taxon>Actinopterygii</taxon>
        <taxon>Neopterygii</taxon>
        <taxon>Teleostei</taxon>
        <taxon>Neoteleostei</taxon>
        <taxon>Acanthomorphata</taxon>
        <taxon>Anabantaria</taxon>
        <taxon>Anabantiformes</taxon>
        <taxon>Channoidei</taxon>
        <taxon>Channidae</taxon>
        <taxon>Channa</taxon>
    </lineage>
</organism>
<evidence type="ECO:0000313" key="2">
    <source>
        <dbReference type="Proteomes" id="UP001187415"/>
    </source>
</evidence>
<evidence type="ECO:0000313" key="1">
    <source>
        <dbReference type="EMBL" id="KAK2813246.1"/>
    </source>
</evidence>
<gene>
    <name evidence="1" type="ORF">Q5P01_000875</name>
</gene>
<dbReference type="EMBL" id="JAUPFM010000104">
    <property type="protein sequence ID" value="KAK2813246.1"/>
    <property type="molecule type" value="Genomic_DNA"/>
</dbReference>
<accession>A0AA88IRD0</accession>
<comment type="caution">
    <text evidence="1">The sequence shown here is derived from an EMBL/GenBank/DDBJ whole genome shotgun (WGS) entry which is preliminary data.</text>
</comment>
<name>A0AA88IRD0_CHASR</name>